<accession>A0A853HZU6</accession>
<dbReference type="InterPro" id="IPR050695">
    <property type="entry name" value="N-acetylmuramoyl_amidase_3"/>
</dbReference>
<dbReference type="FunFam" id="3.40.630.40:FF:000001">
    <property type="entry name" value="N-acetylmuramoyl-L-alanine amidase"/>
    <property type="match status" value="1"/>
</dbReference>
<dbReference type="PANTHER" id="PTHR30404">
    <property type="entry name" value="N-ACETYLMURAMOYL-L-ALANINE AMIDASE"/>
    <property type="match status" value="1"/>
</dbReference>
<reference evidence="11 12" key="1">
    <citation type="submission" date="2020-07" db="EMBL/GenBank/DDBJ databases">
        <title>Endozoicomonas sp. nov., isolated from sediment.</title>
        <authorList>
            <person name="Gu T."/>
        </authorList>
    </citation>
    <scope>NUCLEOTIDE SEQUENCE [LARGE SCALE GENOMIC DNA]</scope>
    <source>
        <strain evidence="11 12">SM1973</strain>
    </source>
</reference>
<dbReference type="GO" id="GO:0009253">
    <property type="term" value="P:peptidoglycan catabolic process"/>
    <property type="evidence" value="ECO:0007669"/>
    <property type="project" value="InterPro"/>
</dbReference>
<evidence type="ECO:0000256" key="8">
    <source>
        <dbReference type="ARBA" id="ARBA00023316"/>
    </source>
</evidence>
<keyword evidence="12" id="KW-1185">Reference proteome</keyword>
<evidence type="ECO:0000256" key="6">
    <source>
        <dbReference type="ARBA" id="ARBA00022764"/>
    </source>
</evidence>
<dbReference type="Proteomes" id="UP000569732">
    <property type="component" value="Unassembled WGS sequence"/>
</dbReference>
<keyword evidence="6" id="KW-0574">Periplasm</keyword>
<dbReference type="AlphaFoldDB" id="A0A853HZU6"/>
<name>A0A853HZU6_9GAMM</name>
<sequence length="438" mass="48114">MRLSCLFVLIWLGLGVVSQAATIEGIRVWPAPDNTRLVFDLSGPVEHKVFKLDNPDRLVIDLESASLKASLDKLDVTKTPIKKIRSGRRKTGGLRVVLDLKQPLKPKSFVLKPNNTYGDRLVIDLYEQVKTPIKSVDHVAKTTAPIGQRDVIIAIDAGHGGEDPGAVGFGRLREKDVVLSIARKLAYLLEQEPGFKPVLLRKGDYYIGLRRRTQMAREANADMFISVHADAFKNRRARGASVFALSQRGATSEAARWLASRENNADLIGGVGSVSLDDKDKVLAGVLLDLSMTASLTASLDVGSKVLRRLGGFNRLHKRHVEQAAFVVLKSPDIPSILVETGFISNPTESKKLANKSHQRQLARAIFSGIKEYFEDRPPPGTLLAARVSHTLTRYVIRRGDTLSTIAARHNVSVASIRRANKLAADVIREGQVLQIPN</sequence>
<comment type="catalytic activity">
    <reaction evidence="1">
        <text>Hydrolyzes the link between N-acetylmuramoyl residues and L-amino acid residues in certain cell-wall glycopeptides.</text>
        <dbReference type="EC" id="3.5.1.28"/>
    </reaction>
</comment>
<dbReference type="GO" id="GO:0008745">
    <property type="term" value="F:N-acetylmuramoyl-L-alanine amidase activity"/>
    <property type="evidence" value="ECO:0007669"/>
    <property type="project" value="UniProtKB-EC"/>
</dbReference>
<dbReference type="PANTHER" id="PTHR30404:SF0">
    <property type="entry name" value="N-ACETYLMURAMOYL-L-ALANINE AMIDASE AMIC"/>
    <property type="match status" value="1"/>
</dbReference>
<dbReference type="EMBL" id="JACCKB010000016">
    <property type="protein sequence ID" value="NYZ66703.1"/>
    <property type="molecule type" value="Genomic_DNA"/>
</dbReference>
<feature type="domain" description="LysM" evidence="10">
    <location>
        <begin position="393"/>
        <end position="436"/>
    </location>
</feature>
<evidence type="ECO:0000256" key="7">
    <source>
        <dbReference type="ARBA" id="ARBA00022801"/>
    </source>
</evidence>
<dbReference type="CDD" id="cd00118">
    <property type="entry name" value="LysM"/>
    <property type="match status" value="1"/>
</dbReference>
<dbReference type="Gene3D" id="3.10.350.10">
    <property type="entry name" value="LysM domain"/>
    <property type="match status" value="1"/>
</dbReference>
<comment type="caution">
    <text evidence="11">The sequence shown here is derived from an EMBL/GenBank/DDBJ whole genome shotgun (WGS) entry which is preliminary data.</text>
</comment>
<dbReference type="InterPro" id="IPR002508">
    <property type="entry name" value="MurNAc-LAA_cat"/>
</dbReference>
<evidence type="ECO:0000256" key="5">
    <source>
        <dbReference type="ARBA" id="ARBA00022729"/>
    </source>
</evidence>
<comment type="similarity">
    <text evidence="3">Belongs to the N-acetylmuramoyl-L-alanine amidase 3 family.</text>
</comment>
<dbReference type="SUPFAM" id="SSF54106">
    <property type="entry name" value="LysM domain"/>
    <property type="match status" value="1"/>
</dbReference>
<evidence type="ECO:0000313" key="12">
    <source>
        <dbReference type="Proteomes" id="UP000569732"/>
    </source>
</evidence>
<comment type="subcellular location">
    <subcellularLocation>
        <location evidence="2">Periplasm</location>
    </subcellularLocation>
</comment>
<protein>
    <recommendedName>
        <fullName evidence="9">N-acetylmuramoyl-L-alanine amidase AmiC</fullName>
        <ecNumber evidence="4">3.5.1.28</ecNumber>
    </recommendedName>
</protein>
<proteinExistence type="inferred from homology"/>
<dbReference type="InterPro" id="IPR018392">
    <property type="entry name" value="LysM"/>
</dbReference>
<evidence type="ECO:0000256" key="1">
    <source>
        <dbReference type="ARBA" id="ARBA00001561"/>
    </source>
</evidence>
<evidence type="ECO:0000256" key="9">
    <source>
        <dbReference type="ARBA" id="ARBA00074581"/>
    </source>
</evidence>
<dbReference type="Pfam" id="PF01476">
    <property type="entry name" value="LysM"/>
    <property type="match status" value="1"/>
</dbReference>
<organism evidence="11 12">
    <name type="scientific">Spartinivicinus marinus</name>
    <dbReference type="NCBI Taxonomy" id="2994442"/>
    <lineage>
        <taxon>Bacteria</taxon>
        <taxon>Pseudomonadati</taxon>
        <taxon>Pseudomonadota</taxon>
        <taxon>Gammaproteobacteria</taxon>
        <taxon>Oceanospirillales</taxon>
        <taxon>Zooshikellaceae</taxon>
        <taxon>Spartinivicinus</taxon>
    </lineage>
</organism>
<gene>
    <name evidence="11" type="ORF">H0A36_11845</name>
</gene>
<dbReference type="SUPFAM" id="SSF53187">
    <property type="entry name" value="Zn-dependent exopeptidases"/>
    <property type="match status" value="1"/>
</dbReference>
<evidence type="ECO:0000256" key="2">
    <source>
        <dbReference type="ARBA" id="ARBA00004418"/>
    </source>
</evidence>
<keyword evidence="7" id="KW-0378">Hydrolase</keyword>
<evidence type="ECO:0000256" key="3">
    <source>
        <dbReference type="ARBA" id="ARBA00010860"/>
    </source>
</evidence>
<dbReference type="RefSeq" id="WP_180568728.1">
    <property type="nucleotide sequence ID" value="NZ_JACCKB010000016.1"/>
</dbReference>
<dbReference type="EC" id="3.5.1.28" evidence="4"/>
<dbReference type="GO" id="GO:0071555">
    <property type="term" value="P:cell wall organization"/>
    <property type="evidence" value="ECO:0007669"/>
    <property type="project" value="UniProtKB-KW"/>
</dbReference>
<dbReference type="Gene3D" id="3.40.630.40">
    <property type="entry name" value="Zn-dependent exopeptidases"/>
    <property type="match status" value="1"/>
</dbReference>
<dbReference type="Pfam" id="PF01520">
    <property type="entry name" value="Amidase_3"/>
    <property type="match status" value="1"/>
</dbReference>
<dbReference type="Gene3D" id="2.60.40.3500">
    <property type="match status" value="1"/>
</dbReference>
<dbReference type="GO" id="GO:0030288">
    <property type="term" value="C:outer membrane-bounded periplasmic space"/>
    <property type="evidence" value="ECO:0007669"/>
    <property type="project" value="TreeGrafter"/>
</dbReference>
<evidence type="ECO:0000313" key="11">
    <source>
        <dbReference type="EMBL" id="NYZ66703.1"/>
    </source>
</evidence>
<dbReference type="Pfam" id="PF11741">
    <property type="entry name" value="AMIN"/>
    <property type="match status" value="1"/>
</dbReference>
<dbReference type="PROSITE" id="PS51782">
    <property type="entry name" value="LYSM"/>
    <property type="match status" value="1"/>
</dbReference>
<dbReference type="InterPro" id="IPR021731">
    <property type="entry name" value="AMIN_dom"/>
</dbReference>
<dbReference type="SMART" id="SM00646">
    <property type="entry name" value="Ami_3"/>
    <property type="match status" value="1"/>
</dbReference>
<evidence type="ECO:0000259" key="10">
    <source>
        <dbReference type="PROSITE" id="PS51782"/>
    </source>
</evidence>
<evidence type="ECO:0000256" key="4">
    <source>
        <dbReference type="ARBA" id="ARBA00011901"/>
    </source>
</evidence>
<dbReference type="SMART" id="SM00257">
    <property type="entry name" value="LysM"/>
    <property type="match status" value="1"/>
</dbReference>
<keyword evidence="8" id="KW-0961">Cell wall biogenesis/degradation</keyword>
<dbReference type="CDD" id="cd02696">
    <property type="entry name" value="MurNAc-LAA"/>
    <property type="match status" value="1"/>
</dbReference>
<keyword evidence="5" id="KW-0732">Signal</keyword>
<dbReference type="InterPro" id="IPR036779">
    <property type="entry name" value="LysM_dom_sf"/>
</dbReference>